<dbReference type="EMBL" id="PZJJ01000016">
    <property type="protein sequence ID" value="PTL38606.1"/>
    <property type="molecule type" value="Genomic_DNA"/>
</dbReference>
<dbReference type="Proteomes" id="UP000240509">
    <property type="component" value="Unassembled WGS sequence"/>
</dbReference>
<evidence type="ECO:0008006" key="4">
    <source>
        <dbReference type="Google" id="ProtNLM"/>
    </source>
</evidence>
<gene>
    <name evidence="2" type="ORF">C6Y45_10500</name>
</gene>
<evidence type="ECO:0000313" key="2">
    <source>
        <dbReference type="EMBL" id="PTL38606.1"/>
    </source>
</evidence>
<dbReference type="AlphaFoldDB" id="A0A2T4U5D9"/>
<feature type="transmembrane region" description="Helical" evidence="1">
    <location>
        <begin position="38"/>
        <end position="58"/>
    </location>
</feature>
<feature type="transmembrane region" description="Helical" evidence="1">
    <location>
        <begin position="100"/>
        <end position="122"/>
    </location>
</feature>
<feature type="transmembrane region" description="Helical" evidence="1">
    <location>
        <begin position="70"/>
        <end position="88"/>
    </location>
</feature>
<dbReference type="RefSeq" id="WP_107585171.1">
    <property type="nucleotide sequence ID" value="NZ_PZJJ01000016.1"/>
</dbReference>
<comment type="caution">
    <text evidence="2">The sequence shown here is derived from an EMBL/GenBank/DDBJ whole genome shotgun (WGS) entry which is preliminary data.</text>
</comment>
<keyword evidence="1" id="KW-1133">Transmembrane helix</keyword>
<reference evidence="2 3" key="1">
    <citation type="submission" date="2018-03" db="EMBL/GenBank/DDBJ databases">
        <title>Alkalicoccus saliphilus sp. nov., isolated from a mineral pool.</title>
        <authorList>
            <person name="Zhao B."/>
        </authorList>
    </citation>
    <scope>NUCLEOTIDE SEQUENCE [LARGE SCALE GENOMIC DNA]</scope>
    <source>
        <strain evidence="2 3">6AG</strain>
    </source>
</reference>
<accession>A0A2T4U5D9</accession>
<proteinExistence type="predicted"/>
<name>A0A2T4U5D9_9BACI</name>
<evidence type="ECO:0000313" key="3">
    <source>
        <dbReference type="Proteomes" id="UP000240509"/>
    </source>
</evidence>
<keyword evidence="1" id="KW-0472">Membrane</keyword>
<evidence type="ECO:0000256" key="1">
    <source>
        <dbReference type="SAM" id="Phobius"/>
    </source>
</evidence>
<organism evidence="2 3">
    <name type="scientific">Alkalicoccus saliphilus</name>
    <dbReference type="NCBI Taxonomy" id="200989"/>
    <lineage>
        <taxon>Bacteria</taxon>
        <taxon>Bacillati</taxon>
        <taxon>Bacillota</taxon>
        <taxon>Bacilli</taxon>
        <taxon>Bacillales</taxon>
        <taxon>Bacillaceae</taxon>
        <taxon>Alkalicoccus</taxon>
    </lineage>
</organism>
<keyword evidence="1" id="KW-0812">Transmembrane</keyword>
<keyword evidence="3" id="KW-1185">Reference proteome</keyword>
<sequence>MSYSKILLIASAVFGVIGTFMGGHMAGAGSPALRPVHAHILVVGWLSLFSWAIYYKVYQPKKSWMTAAHVWTALIGTIGLTSGMYVFMLDTIPLPDLFSLLFYIISGTILTVSYVLFLILAVKTPE</sequence>
<dbReference type="OrthoDB" id="2452746at2"/>
<protein>
    <recommendedName>
        <fullName evidence="4">Cytochrome-c oxidase</fullName>
    </recommendedName>
</protein>